<dbReference type="InterPro" id="IPR038591">
    <property type="entry name" value="NolW-like_sf"/>
</dbReference>
<keyword evidence="3 10" id="KW-0813">Transport</keyword>
<feature type="domain" description="Type II/III secretion system secretin-like" evidence="12">
    <location>
        <begin position="437"/>
        <end position="603"/>
    </location>
</feature>
<dbReference type="EMBL" id="CP000282">
    <property type="protein sequence ID" value="ABD82835.1"/>
    <property type="molecule type" value="Genomic_DNA"/>
</dbReference>
<evidence type="ECO:0000259" key="12">
    <source>
        <dbReference type="Pfam" id="PF00263"/>
    </source>
</evidence>
<evidence type="ECO:0000256" key="9">
    <source>
        <dbReference type="ARBA" id="ARBA00023237"/>
    </source>
</evidence>
<feature type="domain" description="GspD-like N0" evidence="14">
    <location>
        <begin position="36"/>
        <end position="105"/>
    </location>
</feature>
<dbReference type="Pfam" id="PF03958">
    <property type="entry name" value="Secretin_N"/>
    <property type="match status" value="3"/>
</dbReference>
<accession>Q21EP4</accession>
<evidence type="ECO:0000256" key="2">
    <source>
        <dbReference type="ARBA" id="ARBA00006980"/>
    </source>
</evidence>
<protein>
    <submittedName>
        <fullName evidence="15">Type II and III secretion system protein</fullName>
    </submittedName>
</protein>
<evidence type="ECO:0000256" key="5">
    <source>
        <dbReference type="ARBA" id="ARBA00022692"/>
    </source>
</evidence>
<dbReference type="InterPro" id="IPR049371">
    <property type="entry name" value="GspD-like_N0"/>
</dbReference>
<evidence type="ECO:0000313" key="16">
    <source>
        <dbReference type="Proteomes" id="UP000001947"/>
    </source>
</evidence>
<dbReference type="GO" id="GO:0015628">
    <property type="term" value="P:protein secretion by the type II secretion system"/>
    <property type="evidence" value="ECO:0007669"/>
    <property type="project" value="InterPro"/>
</dbReference>
<evidence type="ECO:0000256" key="7">
    <source>
        <dbReference type="ARBA" id="ARBA00022927"/>
    </source>
</evidence>
<evidence type="ECO:0000256" key="8">
    <source>
        <dbReference type="ARBA" id="ARBA00023136"/>
    </source>
</evidence>
<evidence type="ECO:0000256" key="1">
    <source>
        <dbReference type="ARBA" id="ARBA00004442"/>
    </source>
</evidence>
<feature type="domain" description="NolW-like" evidence="13">
    <location>
        <begin position="198"/>
        <end position="267"/>
    </location>
</feature>
<dbReference type="KEGG" id="sde:Sde_3580"/>
<dbReference type="RefSeq" id="WP_011470050.1">
    <property type="nucleotide sequence ID" value="NC_007912.1"/>
</dbReference>
<feature type="domain" description="NolW-like" evidence="13">
    <location>
        <begin position="272"/>
        <end position="348"/>
    </location>
</feature>
<dbReference type="PROSITE" id="PS51257">
    <property type="entry name" value="PROKAR_LIPOPROTEIN"/>
    <property type="match status" value="1"/>
</dbReference>
<dbReference type="InterPro" id="IPR001775">
    <property type="entry name" value="GspD/PilQ"/>
</dbReference>
<dbReference type="PANTHER" id="PTHR30332">
    <property type="entry name" value="PROBABLE GENERAL SECRETION PATHWAY PROTEIN D"/>
    <property type="match status" value="1"/>
</dbReference>
<evidence type="ECO:0000313" key="15">
    <source>
        <dbReference type="EMBL" id="ABD82835.1"/>
    </source>
</evidence>
<dbReference type="STRING" id="203122.Sde_3580"/>
<evidence type="ECO:0000256" key="4">
    <source>
        <dbReference type="ARBA" id="ARBA00022452"/>
    </source>
</evidence>
<dbReference type="GeneID" id="98615191"/>
<proteinExistence type="inferred from homology"/>
<dbReference type="PRINTS" id="PR00811">
    <property type="entry name" value="BCTERIALGSPD"/>
</dbReference>
<dbReference type="Pfam" id="PF00263">
    <property type="entry name" value="Secretin"/>
    <property type="match status" value="1"/>
</dbReference>
<dbReference type="NCBIfam" id="TIGR02517">
    <property type="entry name" value="type_II_gspD"/>
    <property type="match status" value="1"/>
</dbReference>
<keyword evidence="8" id="KW-0472">Membrane</keyword>
<name>Q21EP4_SACD2</name>
<dbReference type="InterPro" id="IPR013356">
    <property type="entry name" value="T2SS_GspD"/>
</dbReference>
<feature type="domain" description="NolW-like" evidence="13">
    <location>
        <begin position="135"/>
        <end position="193"/>
    </location>
</feature>
<dbReference type="GO" id="GO:0015627">
    <property type="term" value="C:type II protein secretion system complex"/>
    <property type="evidence" value="ECO:0007669"/>
    <property type="project" value="InterPro"/>
</dbReference>
<keyword evidence="5" id="KW-0812">Transmembrane</keyword>
<keyword evidence="4" id="KW-1134">Transmembrane beta strand</keyword>
<reference evidence="15 16" key="1">
    <citation type="journal article" date="2008" name="PLoS Genet.">
        <title>Complete genome sequence of the complex carbohydrate-degrading marine bacterium, Saccharophagus degradans strain 2-40 T.</title>
        <authorList>
            <person name="Weiner R.M."/>
            <person name="Taylor L.E.II."/>
            <person name="Henrissat B."/>
            <person name="Hauser L."/>
            <person name="Land M."/>
            <person name="Coutinho P.M."/>
            <person name="Rancurel C."/>
            <person name="Saunders E.H."/>
            <person name="Longmire A.G."/>
            <person name="Zhang H."/>
            <person name="Bayer E.A."/>
            <person name="Gilbert H.J."/>
            <person name="Larimer F."/>
            <person name="Zhulin I.B."/>
            <person name="Ekborg N.A."/>
            <person name="Lamed R."/>
            <person name="Richardson P.M."/>
            <person name="Borovok I."/>
            <person name="Hutcheson S."/>
        </authorList>
    </citation>
    <scope>NUCLEOTIDE SEQUENCE [LARGE SCALE GENOMIC DNA]</scope>
    <source>
        <strain evidence="16">2-40 / ATCC 43961 / DSM 17024</strain>
    </source>
</reference>
<organism evidence="15 16">
    <name type="scientific">Saccharophagus degradans (strain 2-40 / ATCC 43961 / DSM 17024)</name>
    <dbReference type="NCBI Taxonomy" id="203122"/>
    <lineage>
        <taxon>Bacteria</taxon>
        <taxon>Pseudomonadati</taxon>
        <taxon>Pseudomonadota</taxon>
        <taxon>Gammaproteobacteria</taxon>
        <taxon>Cellvibrionales</taxon>
        <taxon>Cellvibrionaceae</taxon>
        <taxon>Saccharophagus</taxon>
    </lineage>
</organism>
<dbReference type="PANTHER" id="PTHR30332:SF24">
    <property type="entry name" value="SECRETIN GSPD-RELATED"/>
    <property type="match status" value="1"/>
</dbReference>
<sequence>MFRHSLAIGLATITIIFSCAVQAQPAARGSQPSYTVNFKDTDIHEVIKFVADATGKTIVIDPRVKGRIKVISQTTVNKDELFELFLTILEVHDFTAVQVGDVVRILPLKDARSSPVPVQDESDVGNRASTNGYVTEVIQLKNIEAAKVLPVLRPLVPQHSHLSSYTESNVIVVSDTAPNIARLRDVIERIDTAALPTTEVVPLKYADAEDLVATLTKLDRGEKQSSTPVNQLQIVADKRNNSVLLSGEDIQRKRAKDLIRKLDRPPVQMGNVRVVYLNYANAKDVAATLSKVVQNMQQMQPGGKDKGGKDGATVEADEDTNALLLTGSGDMLNSLLTIVERLDIKRAQVLVEAIIVDINVDANKELGVQWMFSNENNGTFGGSSQGDGSLGSLATGTLGGGTDALTNLASGIAGNTGQLLGVAGNNGGENFIALLSALQTSSDANILSTPSLVTMDNQEASISVGQSVPFRTGSYSTTGTTGSVGNPFTTIQREDVGITLTVTPHVNEGNKILLDISQEVSSISSSVAGSADLITNQSKIETQLLANDGQIVILGGLIQEDVQDGDTRVPLLGSIPLLGHLFKYQSTKFLKKNLMVFIRVKIVTDDEAMYGATAEKYQYIRDQQMRQHDKGLNLMSRKILPVLPELTPFEQQALEAALSESDSEQE</sequence>
<dbReference type="InterPro" id="IPR005644">
    <property type="entry name" value="NolW-like"/>
</dbReference>
<comment type="subcellular location">
    <subcellularLocation>
        <location evidence="1 10">Cell outer membrane</location>
    </subcellularLocation>
</comment>
<dbReference type="HOGENOM" id="CLU_006756_1_1_6"/>
<evidence type="ECO:0000256" key="3">
    <source>
        <dbReference type="ARBA" id="ARBA00022448"/>
    </source>
</evidence>
<keyword evidence="9" id="KW-0998">Cell outer membrane</keyword>
<dbReference type="Pfam" id="PF21305">
    <property type="entry name" value="type_II_gspD_N0"/>
    <property type="match status" value="1"/>
</dbReference>
<dbReference type="InterPro" id="IPR004846">
    <property type="entry name" value="T2SS/T3SS_dom"/>
</dbReference>
<evidence type="ECO:0000256" key="11">
    <source>
        <dbReference type="SAM" id="SignalP"/>
    </source>
</evidence>
<evidence type="ECO:0000256" key="10">
    <source>
        <dbReference type="RuleBase" id="RU004004"/>
    </source>
</evidence>
<dbReference type="InterPro" id="IPR050810">
    <property type="entry name" value="Bact_Secretion_Sys_Channel"/>
</dbReference>
<keyword evidence="6 11" id="KW-0732">Signal</keyword>
<keyword evidence="16" id="KW-1185">Reference proteome</keyword>
<evidence type="ECO:0000256" key="6">
    <source>
        <dbReference type="ARBA" id="ARBA00022729"/>
    </source>
</evidence>
<keyword evidence="7" id="KW-0653">Protein transport</keyword>
<evidence type="ECO:0000259" key="13">
    <source>
        <dbReference type="Pfam" id="PF03958"/>
    </source>
</evidence>
<comment type="similarity">
    <text evidence="2">Belongs to the bacterial secretin family. GSP D subfamily.</text>
</comment>
<evidence type="ECO:0000259" key="14">
    <source>
        <dbReference type="Pfam" id="PF21305"/>
    </source>
</evidence>
<dbReference type="AlphaFoldDB" id="Q21EP4"/>
<dbReference type="GO" id="GO:0009279">
    <property type="term" value="C:cell outer membrane"/>
    <property type="evidence" value="ECO:0007669"/>
    <property type="project" value="UniProtKB-SubCell"/>
</dbReference>
<gene>
    <name evidence="15" type="ordered locus">Sde_3580</name>
</gene>
<feature type="signal peptide" evidence="11">
    <location>
        <begin position="1"/>
        <end position="23"/>
    </location>
</feature>
<dbReference type="Gene3D" id="3.30.1370.120">
    <property type="match status" value="3"/>
</dbReference>
<feature type="chain" id="PRO_5004200368" evidence="11">
    <location>
        <begin position="24"/>
        <end position="666"/>
    </location>
</feature>
<dbReference type="Proteomes" id="UP000001947">
    <property type="component" value="Chromosome"/>
</dbReference>
<dbReference type="eggNOG" id="COG1450">
    <property type="taxonomic scope" value="Bacteria"/>
</dbReference>